<dbReference type="Gene3D" id="2.60.40.10">
    <property type="entry name" value="Immunoglobulins"/>
    <property type="match status" value="1"/>
</dbReference>
<dbReference type="Proteomes" id="UP000233060">
    <property type="component" value="Unassembled WGS sequence"/>
</dbReference>
<dbReference type="GeneTree" id="ENSGT01150000286907"/>
<proteinExistence type="predicted"/>
<feature type="compositionally biased region" description="Polar residues" evidence="5">
    <location>
        <begin position="315"/>
        <end position="327"/>
    </location>
</feature>
<evidence type="ECO:0000313" key="8">
    <source>
        <dbReference type="Proteomes" id="UP000233060"/>
    </source>
</evidence>
<evidence type="ECO:0000313" key="7">
    <source>
        <dbReference type="Ensembl" id="ENSCATP00000005577.1"/>
    </source>
</evidence>
<dbReference type="GO" id="GO:0033691">
    <property type="term" value="F:sialic acid binding"/>
    <property type="evidence" value="ECO:0007669"/>
    <property type="project" value="TreeGrafter"/>
</dbReference>
<evidence type="ECO:0000256" key="2">
    <source>
        <dbReference type="ARBA" id="ARBA00022692"/>
    </source>
</evidence>
<dbReference type="AlphaFoldDB" id="A0A2K5KY04"/>
<dbReference type="STRING" id="9531.ENSCATP00000005577"/>
<keyword evidence="2 6" id="KW-0812">Transmembrane</keyword>
<evidence type="ECO:0000256" key="3">
    <source>
        <dbReference type="ARBA" id="ARBA00022989"/>
    </source>
</evidence>
<reference evidence="7" key="1">
    <citation type="submission" date="2025-08" db="UniProtKB">
        <authorList>
            <consortium name="Ensembl"/>
        </authorList>
    </citation>
    <scope>IDENTIFICATION</scope>
</reference>
<organism evidence="7 8">
    <name type="scientific">Cercocebus atys</name>
    <name type="common">Sooty mangabey</name>
    <name type="synonym">Cercocebus torquatus atys</name>
    <dbReference type="NCBI Taxonomy" id="9531"/>
    <lineage>
        <taxon>Eukaryota</taxon>
        <taxon>Metazoa</taxon>
        <taxon>Chordata</taxon>
        <taxon>Craniata</taxon>
        <taxon>Vertebrata</taxon>
        <taxon>Euteleostomi</taxon>
        <taxon>Mammalia</taxon>
        <taxon>Eutheria</taxon>
        <taxon>Euarchontoglires</taxon>
        <taxon>Primates</taxon>
        <taxon>Haplorrhini</taxon>
        <taxon>Catarrhini</taxon>
        <taxon>Cercopithecidae</taxon>
        <taxon>Cercopithecinae</taxon>
        <taxon>Cercocebus</taxon>
    </lineage>
</organism>
<evidence type="ECO:0008006" key="9">
    <source>
        <dbReference type="Google" id="ProtNLM"/>
    </source>
</evidence>
<name>A0A2K5KY04_CERAT</name>
<dbReference type="OMA" id="MKMLKWW"/>
<evidence type="ECO:0000256" key="4">
    <source>
        <dbReference type="ARBA" id="ARBA00023136"/>
    </source>
</evidence>
<dbReference type="PANTHER" id="PTHR12035">
    <property type="entry name" value="SIALIC ACID BINDING IMMUNOGLOBULIN-LIKE LECTIN"/>
    <property type="match status" value="1"/>
</dbReference>
<reference evidence="7" key="2">
    <citation type="submission" date="2025-09" db="UniProtKB">
        <authorList>
            <consortium name="Ensembl"/>
        </authorList>
    </citation>
    <scope>IDENTIFICATION</scope>
</reference>
<feature type="transmembrane region" description="Helical" evidence="6">
    <location>
        <begin position="246"/>
        <end position="266"/>
    </location>
</feature>
<keyword evidence="8" id="KW-1185">Reference proteome</keyword>
<keyword evidence="3 6" id="KW-1133">Transmembrane helix</keyword>
<sequence length="431" mass="47285">MTGNLDEEDCTLLIHDILKGNSATYLLYADLGEQKSAFLGENIKLFVSDLTQKPELHIPEILLAEKPVTLNCTLKGTCKEIQALFHSRKNPAVSSSSSSVPHFILRPEDHGNTLGCHLNFSLANVTRSSLVKLQVVSPPGLFNSSCSLEKTVLCSCSFHGIPTPSVQWWMGGVPVDVKSMDNILRVTSSTRVPWANSTINLIGEPEIVMRLRCEGKNQYGIHTSSFLLIPNKKSVSSMFVKGLIQGIVYGAIAFSLLFFCLVLLLMKMLNWWEEHQSPKTKEGLTLKKPELLEEPEVARVPEADIPPDRPGGKSLGQSQAGRQTTGPQARVPKPITWQNHREALVQDRESQAASPPHTRCYICQNKVPQTGWLEQQILIFSPSGGWNSQVKVPTAKLPSEASLLGPQMPSSPCVPTGSSLCVCLGPNFFPL</sequence>
<comment type="subcellular location">
    <subcellularLocation>
        <location evidence="1">Membrane</location>
        <topology evidence="1">Single-pass membrane protein</topology>
    </subcellularLocation>
</comment>
<protein>
    <recommendedName>
        <fullName evidence="9">Ig-like domain-containing protein</fullName>
    </recommendedName>
</protein>
<dbReference type="GO" id="GO:0007155">
    <property type="term" value="P:cell adhesion"/>
    <property type="evidence" value="ECO:0007669"/>
    <property type="project" value="TreeGrafter"/>
</dbReference>
<dbReference type="Ensembl" id="ENSCATT00000020834.1">
    <property type="protein sequence ID" value="ENSCATP00000005577.1"/>
    <property type="gene ID" value="ENSCATG00000018158.1"/>
</dbReference>
<evidence type="ECO:0000256" key="6">
    <source>
        <dbReference type="SAM" id="Phobius"/>
    </source>
</evidence>
<evidence type="ECO:0000256" key="1">
    <source>
        <dbReference type="ARBA" id="ARBA00004167"/>
    </source>
</evidence>
<dbReference type="InterPro" id="IPR036179">
    <property type="entry name" value="Ig-like_dom_sf"/>
</dbReference>
<dbReference type="GO" id="GO:0005886">
    <property type="term" value="C:plasma membrane"/>
    <property type="evidence" value="ECO:0007669"/>
    <property type="project" value="TreeGrafter"/>
</dbReference>
<keyword evidence="4 6" id="KW-0472">Membrane</keyword>
<accession>A0A2K5KY04</accession>
<dbReference type="SUPFAM" id="SSF48726">
    <property type="entry name" value="Immunoglobulin"/>
    <property type="match status" value="2"/>
</dbReference>
<evidence type="ECO:0000256" key="5">
    <source>
        <dbReference type="SAM" id="MobiDB-lite"/>
    </source>
</evidence>
<dbReference type="InterPro" id="IPR051036">
    <property type="entry name" value="SIGLEC"/>
</dbReference>
<dbReference type="InterPro" id="IPR013783">
    <property type="entry name" value="Ig-like_fold"/>
</dbReference>
<feature type="compositionally biased region" description="Basic and acidic residues" evidence="5">
    <location>
        <begin position="296"/>
        <end position="311"/>
    </location>
</feature>
<feature type="region of interest" description="Disordered" evidence="5">
    <location>
        <begin position="296"/>
        <end position="335"/>
    </location>
</feature>
<dbReference type="PANTHER" id="PTHR12035:SF113">
    <property type="entry name" value="RIKEN CDNA 4931406B18 GENE"/>
    <property type="match status" value="1"/>
</dbReference>